<evidence type="ECO:0000313" key="1">
    <source>
        <dbReference type="EMBL" id="RNA33044.1"/>
    </source>
</evidence>
<dbReference type="AlphaFoldDB" id="A0A3M7SB58"/>
<dbReference type="Proteomes" id="UP000276133">
    <property type="component" value="Unassembled WGS sequence"/>
</dbReference>
<protein>
    <submittedName>
        <fullName evidence="1">Uncharacterized protein</fullName>
    </submittedName>
</protein>
<gene>
    <name evidence="1" type="ORF">BpHYR1_008427</name>
</gene>
<name>A0A3M7SB58_BRAPC</name>
<evidence type="ECO:0000313" key="2">
    <source>
        <dbReference type="Proteomes" id="UP000276133"/>
    </source>
</evidence>
<reference evidence="1 2" key="1">
    <citation type="journal article" date="2018" name="Sci. Rep.">
        <title>Genomic signatures of local adaptation to the degree of environmental predictability in rotifers.</title>
        <authorList>
            <person name="Franch-Gras L."/>
            <person name="Hahn C."/>
            <person name="Garcia-Roger E.M."/>
            <person name="Carmona M.J."/>
            <person name="Serra M."/>
            <person name="Gomez A."/>
        </authorList>
    </citation>
    <scope>NUCLEOTIDE SEQUENCE [LARGE SCALE GENOMIC DNA]</scope>
    <source>
        <strain evidence="1">HYR1</strain>
    </source>
</reference>
<accession>A0A3M7SB58</accession>
<organism evidence="1 2">
    <name type="scientific">Brachionus plicatilis</name>
    <name type="common">Marine rotifer</name>
    <name type="synonym">Brachionus muelleri</name>
    <dbReference type="NCBI Taxonomy" id="10195"/>
    <lineage>
        <taxon>Eukaryota</taxon>
        <taxon>Metazoa</taxon>
        <taxon>Spiralia</taxon>
        <taxon>Gnathifera</taxon>
        <taxon>Rotifera</taxon>
        <taxon>Eurotatoria</taxon>
        <taxon>Monogononta</taxon>
        <taxon>Pseudotrocha</taxon>
        <taxon>Ploima</taxon>
        <taxon>Brachionidae</taxon>
        <taxon>Brachionus</taxon>
    </lineage>
</organism>
<dbReference type="EMBL" id="REGN01001707">
    <property type="protein sequence ID" value="RNA33044.1"/>
    <property type="molecule type" value="Genomic_DNA"/>
</dbReference>
<proteinExistence type="predicted"/>
<comment type="caution">
    <text evidence="1">The sequence shown here is derived from an EMBL/GenBank/DDBJ whole genome shotgun (WGS) entry which is preliminary data.</text>
</comment>
<keyword evidence="2" id="KW-1185">Reference proteome</keyword>
<sequence length="63" mass="7349">MNKALSQNSPKYTSFSSFLKIKISKLYATVCSSYHFLKIKFIMQGFTPTKFLMKTDFTLLRNL</sequence>